<proteinExistence type="predicted"/>
<keyword evidence="2" id="KW-1185">Reference proteome</keyword>
<protein>
    <submittedName>
        <fullName evidence="1">Uncharacterized protein</fullName>
    </submittedName>
</protein>
<comment type="caution">
    <text evidence="1">The sequence shown here is derived from an EMBL/GenBank/DDBJ whole genome shotgun (WGS) entry which is preliminary data.</text>
</comment>
<accession>A0A1W0E3L6</accession>
<dbReference type="Proteomes" id="UP000192758">
    <property type="component" value="Unassembled WGS sequence"/>
</dbReference>
<organism evidence="1 2">
    <name type="scientific">Ecytonucleospora hepatopenaei</name>
    <dbReference type="NCBI Taxonomy" id="646526"/>
    <lineage>
        <taxon>Eukaryota</taxon>
        <taxon>Fungi</taxon>
        <taxon>Fungi incertae sedis</taxon>
        <taxon>Microsporidia</taxon>
        <taxon>Enterocytozoonidae</taxon>
        <taxon>Ecytonucleospora</taxon>
    </lineage>
</organism>
<name>A0A1W0E3L6_9MICR</name>
<evidence type="ECO:0000313" key="1">
    <source>
        <dbReference type="EMBL" id="OQS53826.1"/>
    </source>
</evidence>
<dbReference type="VEuPathDB" id="MicrosporidiaDB:EHP00_1774"/>
<evidence type="ECO:0000313" key="2">
    <source>
        <dbReference type="Proteomes" id="UP000192758"/>
    </source>
</evidence>
<gene>
    <name evidence="1" type="ORF">EHP00_1774</name>
</gene>
<dbReference type="AlphaFoldDB" id="A0A1W0E3L6"/>
<sequence>MRNDENKENIDPMFDTGQPHEVKRVKILHRPALKKKRPKYKIYKLPKNKLKGKIAEEVYFSSETYDLFSRDIKKKEDKSSQ</sequence>
<dbReference type="EMBL" id="MNPJ01000025">
    <property type="protein sequence ID" value="OQS53826.1"/>
    <property type="molecule type" value="Genomic_DNA"/>
</dbReference>
<reference evidence="1 2" key="1">
    <citation type="journal article" date="2017" name="Environ. Microbiol.">
        <title>Decay of the glycolytic pathway and adaptation to intranuclear parasitism within Enterocytozoonidae microsporidia.</title>
        <authorList>
            <person name="Wiredu Boakye D."/>
            <person name="Jaroenlak P."/>
            <person name="Prachumwat A."/>
            <person name="Williams T.A."/>
            <person name="Bateman K.S."/>
            <person name="Itsathitphaisarn O."/>
            <person name="Sritunyalucksana K."/>
            <person name="Paszkiewicz K.H."/>
            <person name="Moore K.A."/>
            <person name="Stentiford G.D."/>
            <person name="Williams B.A."/>
        </authorList>
    </citation>
    <scope>NUCLEOTIDE SEQUENCE [LARGE SCALE GENOMIC DNA]</scope>
    <source>
        <strain evidence="1 2">TH1</strain>
    </source>
</reference>